<dbReference type="HOGENOM" id="CLU_1904664_0_0_9"/>
<dbReference type="PATRIC" id="fig|997761.3.peg.3226"/>
<feature type="transmembrane region" description="Helical" evidence="1">
    <location>
        <begin position="115"/>
        <end position="132"/>
    </location>
</feature>
<keyword evidence="1" id="KW-1133">Transmembrane helix</keyword>
<evidence type="ECO:0000313" key="3">
    <source>
        <dbReference type="Proteomes" id="UP000007392"/>
    </source>
</evidence>
<proteinExistence type="predicted"/>
<keyword evidence="1" id="KW-0812">Transmembrane</keyword>
<dbReference type="KEGG" id="pmw:B2K_16360"/>
<dbReference type="RefSeq" id="WP_014650891.1">
    <property type="nucleotide sequence ID" value="NC_017672.3"/>
</dbReference>
<accession>I0BIS7</accession>
<sequence>MTELISGEALHRIGQLEDRQREMEEMMKGMGGEILRINTETLKHQQLLRILEETDRRQQEDIRILTATQEAIKASVNMLVTEFSNFKSDVFALLRQGLTDGSTERKSNQKETFRFILLVLAGTIFLIVSNIFK</sequence>
<keyword evidence="1" id="KW-0472">Membrane</keyword>
<dbReference type="AlphaFoldDB" id="I0BIS7"/>
<name>I0BIS7_9BACL</name>
<protein>
    <submittedName>
        <fullName evidence="2">Uncharacterized protein</fullName>
    </submittedName>
</protein>
<organism evidence="2 3">
    <name type="scientific">Paenibacillus mucilaginosus K02</name>
    <dbReference type="NCBI Taxonomy" id="997761"/>
    <lineage>
        <taxon>Bacteria</taxon>
        <taxon>Bacillati</taxon>
        <taxon>Bacillota</taxon>
        <taxon>Bacilli</taxon>
        <taxon>Bacillales</taxon>
        <taxon>Paenibacillaceae</taxon>
        <taxon>Paenibacillus</taxon>
    </lineage>
</organism>
<gene>
    <name evidence="2" type="ORF">B2K_16360</name>
</gene>
<dbReference type="Proteomes" id="UP000007392">
    <property type="component" value="Chromosome"/>
</dbReference>
<evidence type="ECO:0000313" key="2">
    <source>
        <dbReference type="EMBL" id="AFH62274.1"/>
    </source>
</evidence>
<reference evidence="2 3" key="1">
    <citation type="submission" date="2013-06" db="EMBL/GenBank/DDBJ databases">
        <title>Complete genome sequence of Paenibacillus mucilaginosus K02.</title>
        <authorList>
            <person name="Xiao B."/>
            <person name="Sun L."/>
            <person name="Xiao L."/>
            <person name="Lian B."/>
        </authorList>
    </citation>
    <scope>NUCLEOTIDE SEQUENCE [LARGE SCALE GENOMIC DNA]</scope>
    <source>
        <strain evidence="2 3">K02</strain>
    </source>
</reference>
<evidence type="ECO:0000256" key="1">
    <source>
        <dbReference type="SAM" id="Phobius"/>
    </source>
</evidence>
<dbReference type="EMBL" id="CP003422">
    <property type="protein sequence ID" value="AFH62274.1"/>
    <property type="molecule type" value="Genomic_DNA"/>
</dbReference>